<dbReference type="Pfam" id="PF01810">
    <property type="entry name" value="LysE"/>
    <property type="match status" value="1"/>
</dbReference>
<dbReference type="GO" id="GO:0033228">
    <property type="term" value="P:cysteine export across plasma membrane"/>
    <property type="evidence" value="ECO:0007669"/>
    <property type="project" value="TreeGrafter"/>
</dbReference>
<evidence type="ECO:0000256" key="1">
    <source>
        <dbReference type="ARBA" id="ARBA00004651"/>
    </source>
</evidence>
<dbReference type="PANTHER" id="PTHR30086">
    <property type="entry name" value="ARGININE EXPORTER PROTEIN ARGO"/>
    <property type="match status" value="1"/>
</dbReference>
<gene>
    <name evidence="7" type="ORF">LCGC14_0040530</name>
</gene>
<comment type="subcellular location">
    <subcellularLocation>
        <location evidence="1">Cell membrane</location>
        <topology evidence="1">Multi-pass membrane protein</topology>
    </subcellularLocation>
</comment>
<dbReference type="GO" id="GO:0005886">
    <property type="term" value="C:plasma membrane"/>
    <property type="evidence" value="ECO:0007669"/>
    <property type="project" value="UniProtKB-SubCell"/>
</dbReference>
<dbReference type="InterPro" id="IPR001123">
    <property type="entry name" value="LeuE-type"/>
</dbReference>
<keyword evidence="3 6" id="KW-0812">Transmembrane</keyword>
<accession>A0A0F9YVN2</accession>
<evidence type="ECO:0000256" key="4">
    <source>
        <dbReference type="ARBA" id="ARBA00022989"/>
    </source>
</evidence>
<evidence type="ECO:0000256" key="3">
    <source>
        <dbReference type="ARBA" id="ARBA00022692"/>
    </source>
</evidence>
<protein>
    <recommendedName>
        <fullName evidence="8">Lysine exporter protein LysE/YggA</fullName>
    </recommendedName>
</protein>
<evidence type="ECO:0000256" key="5">
    <source>
        <dbReference type="ARBA" id="ARBA00023136"/>
    </source>
</evidence>
<sequence>MISVFLFALSAAITPGPNNVMLMSSGVNFGIRRSVPLLLGVCIGFPAMFVGIGLGLGAVFQRYPQVHTLISVVGIIYLLYLAWRIARSGQPEQVRDIKPLTFLQAAAFQWVNPKAWVMATGAIAAFTTTAGSMNQQVLNMAMIFITAAVPSALTWLLFGVGLQKLLADPQWLRRFNYLMAGLLVLSMLPVILDLLN</sequence>
<feature type="transmembrane region" description="Helical" evidence="6">
    <location>
        <begin position="177"/>
        <end position="195"/>
    </location>
</feature>
<evidence type="ECO:0000256" key="6">
    <source>
        <dbReference type="SAM" id="Phobius"/>
    </source>
</evidence>
<evidence type="ECO:0000256" key="2">
    <source>
        <dbReference type="ARBA" id="ARBA00022475"/>
    </source>
</evidence>
<keyword evidence="5 6" id="KW-0472">Membrane</keyword>
<organism evidence="7">
    <name type="scientific">marine sediment metagenome</name>
    <dbReference type="NCBI Taxonomy" id="412755"/>
    <lineage>
        <taxon>unclassified sequences</taxon>
        <taxon>metagenomes</taxon>
        <taxon>ecological metagenomes</taxon>
    </lineage>
</organism>
<dbReference type="PANTHER" id="PTHR30086:SF20">
    <property type="entry name" value="ARGININE EXPORTER PROTEIN ARGO-RELATED"/>
    <property type="match status" value="1"/>
</dbReference>
<feature type="transmembrane region" description="Helical" evidence="6">
    <location>
        <begin position="138"/>
        <end position="157"/>
    </location>
</feature>
<keyword evidence="4 6" id="KW-1133">Transmembrane helix</keyword>
<dbReference type="EMBL" id="LAZR01000008">
    <property type="protein sequence ID" value="KKO08934.1"/>
    <property type="molecule type" value="Genomic_DNA"/>
</dbReference>
<comment type="caution">
    <text evidence="7">The sequence shown here is derived from an EMBL/GenBank/DDBJ whole genome shotgun (WGS) entry which is preliminary data.</text>
</comment>
<reference evidence="7" key="1">
    <citation type="journal article" date="2015" name="Nature">
        <title>Complex archaea that bridge the gap between prokaryotes and eukaryotes.</title>
        <authorList>
            <person name="Spang A."/>
            <person name="Saw J.H."/>
            <person name="Jorgensen S.L."/>
            <person name="Zaremba-Niedzwiedzka K."/>
            <person name="Martijn J."/>
            <person name="Lind A.E."/>
            <person name="van Eijk R."/>
            <person name="Schleper C."/>
            <person name="Guy L."/>
            <person name="Ettema T.J."/>
        </authorList>
    </citation>
    <scope>NUCLEOTIDE SEQUENCE</scope>
</reference>
<dbReference type="AlphaFoldDB" id="A0A0F9YVN2"/>
<evidence type="ECO:0008006" key="8">
    <source>
        <dbReference type="Google" id="ProtNLM"/>
    </source>
</evidence>
<dbReference type="GO" id="GO:0015171">
    <property type="term" value="F:amino acid transmembrane transporter activity"/>
    <property type="evidence" value="ECO:0007669"/>
    <property type="project" value="TreeGrafter"/>
</dbReference>
<feature type="transmembrane region" description="Helical" evidence="6">
    <location>
        <begin position="106"/>
        <end position="126"/>
    </location>
</feature>
<feature type="transmembrane region" description="Helical" evidence="6">
    <location>
        <begin position="66"/>
        <end position="86"/>
    </location>
</feature>
<keyword evidence="2" id="KW-1003">Cell membrane</keyword>
<evidence type="ECO:0000313" key="7">
    <source>
        <dbReference type="EMBL" id="KKO08934.1"/>
    </source>
</evidence>
<proteinExistence type="predicted"/>
<name>A0A0F9YVN2_9ZZZZ</name>
<feature type="transmembrane region" description="Helical" evidence="6">
    <location>
        <begin position="38"/>
        <end position="59"/>
    </location>
</feature>